<evidence type="ECO:0000313" key="2">
    <source>
        <dbReference type="Proteomes" id="UP000011518"/>
    </source>
</evidence>
<proteinExistence type="predicted"/>
<keyword evidence="2" id="KW-1185">Reference proteome</keyword>
<accession>L9KHL1</accession>
<dbReference type="AlphaFoldDB" id="L9KHL1"/>
<dbReference type="InParanoid" id="L9KHL1"/>
<reference evidence="2" key="2">
    <citation type="journal article" date="2013" name="Nat. Commun.">
        <title>Genome of the Chinese tree shrew.</title>
        <authorList>
            <person name="Fan Y."/>
            <person name="Huang Z.Y."/>
            <person name="Cao C.C."/>
            <person name="Chen C.S."/>
            <person name="Chen Y.X."/>
            <person name="Fan D.D."/>
            <person name="He J."/>
            <person name="Hou H.L."/>
            <person name="Hu L."/>
            <person name="Hu X.T."/>
            <person name="Jiang X.T."/>
            <person name="Lai R."/>
            <person name="Lang Y.S."/>
            <person name="Liang B."/>
            <person name="Liao S.G."/>
            <person name="Mu D."/>
            <person name="Ma Y.Y."/>
            <person name="Niu Y.Y."/>
            <person name="Sun X.Q."/>
            <person name="Xia J.Q."/>
            <person name="Xiao J."/>
            <person name="Xiong Z.Q."/>
            <person name="Xu L."/>
            <person name="Yang L."/>
            <person name="Zhang Y."/>
            <person name="Zhao W."/>
            <person name="Zhao X.D."/>
            <person name="Zheng Y.T."/>
            <person name="Zhou J.M."/>
            <person name="Zhu Y.B."/>
            <person name="Zhang G.J."/>
            <person name="Wang J."/>
            <person name="Yao Y.G."/>
        </authorList>
    </citation>
    <scope>NUCLEOTIDE SEQUENCE [LARGE SCALE GENOMIC DNA]</scope>
</reference>
<evidence type="ECO:0000313" key="1">
    <source>
        <dbReference type="EMBL" id="ELW62405.1"/>
    </source>
</evidence>
<organism evidence="1 2">
    <name type="scientific">Tupaia chinensis</name>
    <name type="common">Chinese tree shrew</name>
    <name type="synonym">Tupaia belangeri chinensis</name>
    <dbReference type="NCBI Taxonomy" id="246437"/>
    <lineage>
        <taxon>Eukaryota</taxon>
        <taxon>Metazoa</taxon>
        <taxon>Chordata</taxon>
        <taxon>Craniata</taxon>
        <taxon>Vertebrata</taxon>
        <taxon>Euteleostomi</taxon>
        <taxon>Mammalia</taxon>
        <taxon>Eutheria</taxon>
        <taxon>Euarchontoglires</taxon>
        <taxon>Scandentia</taxon>
        <taxon>Tupaiidae</taxon>
        <taxon>Tupaia</taxon>
    </lineage>
</organism>
<gene>
    <name evidence="1" type="ORF">TREES_T100010047</name>
</gene>
<sequence length="312" mass="34390">MEMKTKKKEEKKEEKKKRKKKFVLEIGFGFIDFKIQGLLDERTELFKLPSRQEPVVLFLAVSKEKSKGDKSFLPTNSPHKTRASGLSALCPLLARHFTLPSAGDPSAEWQRLCCRLHSLPGDCPHSGDLITLCEPMTPTKLLRAFAQIPPVTRPAPTAVPRPYSIDSKQNGVLPLVKPVPVTPFPDRPWQQCGEALGFWACSVAGRQVPSQSKGLPSPGAHEALDLEHVHRCLFSVRGSPLGITLMMMMLVTGMVVTGGADDDDAGPYPPTKPRMQSHLRYSFESLICSCSLGTLRHTSSSSCAFENAPRFI</sequence>
<name>L9KHL1_TUPCH</name>
<dbReference type="EMBL" id="KB320822">
    <property type="protein sequence ID" value="ELW62405.1"/>
    <property type="molecule type" value="Genomic_DNA"/>
</dbReference>
<protein>
    <submittedName>
        <fullName evidence="1">Uncharacterized protein</fullName>
    </submittedName>
</protein>
<dbReference type="Proteomes" id="UP000011518">
    <property type="component" value="Unassembled WGS sequence"/>
</dbReference>
<reference evidence="2" key="1">
    <citation type="submission" date="2012-07" db="EMBL/GenBank/DDBJ databases">
        <title>Genome of the Chinese tree shrew, a rising model animal genetically related to primates.</title>
        <authorList>
            <person name="Zhang G."/>
            <person name="Fan Y."/>
            <person name="Yao Y."/>
            <person name="Huang Z."/>
        </authorList>
    </citation>
    <scope>NUCLEOTIDE SEQUENCE [LARGE SCALE GENOMIC DNA]</scope>
</reference>